<gene>
    <name evidence="1" type="ORF">IV203_030270</name>
</gene>
<evidence type="ECO:0000313" key="1">
    <source>
        <dbReference type="EMBL" id="KAG7367599.1"/>
    </source>
</evidence>
<dbReference type="AlphaFoldDB" id="A0A9K3LTC0"/>
<reference evidence="1" key="2">
    <citation type="submission" date="2021-04" db="EMBL/GenBank/DDBJ databases">
        <authorList>
            <person name="Podell S."/>
        </authorList>
    </citation>
    <scope>NUCLEOTIDE SEQUENCE</scope>
    <source>
        <strain evidence="1">Hildebrandi</strain>
    </source>
</reference>
<keyword evidence="2" id="KW-1185">Reference proteome</keyword>
<proteinExistence type="predicted"/>
<protein>
    <submittedName>
        <fullName evidence="1">Uncharacterized protein</fullName>
    </submittedName>
</protein>
<dbReference type="EMBL" id="JAGRRH010000007">
    <property type="protein sequence ID" value="KAG7367599.1"/>
    <property type="molecule type" value="Genomic_DNA"/>
</dbReference>
<reference evidence="1" key="1">
    <citation type="journal article" date="2021" name="Sci. Rep.">
        <title>Diploid genomic architecture of Nitzschia inconspicua, an elite biomass production diatom.</title>
        <authorList>
            <person name="Oliver A."/>
            <person name="Podell S."/>
            <person name="Pinowska A."/>
            <person name="Traller J.C."/>
            <person name="Smith S.R."/>
            <person name="McClure R."/>
            <person name="Beliaev A."/>
            <person name="Bohutskyi P."/>
            <person name="Hill E.A."/>
            <person name="Rabines A."/>
            <person name="Zheng H."/>
            <person name="Allen L.Z."/>
            <person name="Kuo A."/>
            <person name="Grigoriev I.V."/>
            <person name="Allen A.E."/>
            <person name="Hazlebeck D."/>
            <person name="Allen E.E."/>
        </authorList>
    </citation>
    <scope>NUCLEOTIDE SEQUENCE</scope>
    <source>
        <strain evidence="1">Hildebrandi</strain>
    </source>
</reference>
<dbReference type="Proteomes" id="UP000693970">
    <property type="component" value="Unassembled WGS sequence"/>
</dbReference>
<comment type="caution">
    <text evidence="1">The sequence shown here is derived from an EMBL/GenBank/DDBJ whole genome shotgun (WGS) entry which is preliminary data.</text>
</comment>
<sequence>MVIKIPDHFAALETLFPERLNSTSEPINPSETFNRIQPTPYTPVPMIDEIYGNIVKDGHKLIAQHRWSSHQRSVNAFKGIPFQFFVKILHRRLPVLVVVTRYAPIKIPACVHRATKPSKLSILSSPALIQNQGIALCLHRRSPTALRVSENRPHLDLFTELSNPRTQIDTQDPRSFLQPSKWWWQHRILGRSNERLDSTPTSTEMTLMPNAAVMASSCLTALFAKFGDTVTRSGKPEICQTRKRCRNKSPTAKRDT</sequence>
<organism evidence="1 2">
    <name type="scientific">Nitzschia inconspicua</name>
    <dbReference type="NCBI Taxonomy" id="303405"/>
    <lineage>
        <taxon>Eukaryota</taxon>
        <taxon>Sar</taxon>
        <taxon>Stramenopiles</taxon>
        <taxon>Ochrophyta</taxon>
        <taxon>Bacillariophyta</taxon>
        <taxon>Bacillariophyceae</taxon>
        <taxon>Bacillariophycidae</taxon>
        <taxon>Bacillariales</taxon>
        <taxon>Bacillariaceae</taxon>
        <taxon>Nitzschia</taxon>
    </lineage>
</organism>
<name>A0A9K3LTC0_9STRA</name>
<evidence type="ECO:0000313" key="2">
    <source>
        <dbReference type="Proteomes" id="UP000693970"/>
    </source>
</evidence>
<accession>A0A9K3LTC0</accession>